<dbReference type="GO" id="GO:0005886">
    <property type="term" value="C:plasma membrane"/>
    <property type="evidence" value="ECO:0007669"/>
    <property type="project" value="TreeGrafter"/>
</dbReference>
<evidence type="ECO:0000256" key="2">
    <source>
        <dbReference type="ARBA" id="ARBA00022676"/>
    </source>
</evidence>
<keyword evidence="5" id="KW-0133">Cell shape</keyword>
<reference evidence="19" key="1">
    <citation type="submission" date="2023-04" db="EMBL/GenBank/DDBJ databases">
        <title>Characterization and analysis of the complete genome of Gordonia rubripertincta 112, the degrader of aromatic and aliphatic compounds.</title>
        <authorList>
            <person name="Frantsuzova E."/>
            <person name="Bogun A."/>
            <person name="Delegan Y."/>
        </authorList>
    </citation>
    <scope>NUCLEOTIDE SEQUENCE</scope>
    <source>
        <strain evidence="19">112</strain>
        <plasmid evidence="19">p1517_part_1</plasmid>
    </source>
</reference>
<evidence type="ECO:0000256" key="16">
    <source>
        <dbReference type="ARBA" id="ARBA00049966"/>
    </source>
</evidence>
<evidence type="ECO:0000256" key="5">
    <source>
        <dbReference type="ARBA" id="ARBA00022960"/>
    </source>
</evidence>
<dbReference type="EMBL" id="JARUXG010000015">
    <property type="protein sequence ID" value="MDG6782970.1"/>
    <property type="molecule type" value="Genomic_DNA"/>
</dbReference>
<dbReference type="GO" id="GO:0008658">
    <property type="term" value="F:penicillin binding"/>
    <property type="evidence" value="ECO:0007669"/>
    <property type="project" value="InterPro"/>
</dbReference>
<feature type="transmembrane region" description="Helical" evidence="17">
    <location>
        <begin position="370"/>
        <end position="388"/>
    </location>
</feature>
<dbReference type="GO" id="GO:0015648">
    <property type="term" value="F:lipid-linked peptidoglycan transporter activity"/>
    <property type="evidence" value="ECO:0007669"/>
    <property type="project" value="TreeGrafter"/>
</dbReference>
<comment type="catalytic activity">
    <reaction evidence="15">
        <text>[GlcNAc-(1-&gt;4)-Mur2Ac(oyl-L-Ala-gamma-D-Glu-L-Lys-D-Ala-D-Ala)](n)-di-trans,octa-cis-undecaprenyl diphosphate + beta-D-GlcNAc-(1-&gt;4)-Mur2Ac(oyl-L-Ala-gamma-D-Glu-L-Lys-D-Ala-D-Ala)-di-trans,octa-cis-undecaprenyl diphosphate = [GlcNAc-(1-&gt;4)-Mur2Ac(oyl-L-Ala-gamma-D-Glu-L-Lys-D-Ala-D-Ala)](n+1)-di-trans,octa-cis-undecaprenyl diphosphate + di-trans,octa-cis-undecaprenyl diphosphate + H(+)</text>
        <dbReference type="Rhea" id="RHEA:23708"/>
        <dbReference type="Rhea" id="RHEA-COMP:9602"/>
        <dbReference type="Rhea" id="RHEA-COMP:9603"/>
        <dbReference type="ChEBI" id="CHEBI:15378"/>
        <dbReference type="ChEBI" id="CHEBI:58405"/>
        <dbReference type="ChEBI" id="CHEBI:60033"/>
        <dbReference type="ChEBI" id="CHEBI:78435"/>
        <dbReference type="EC" id="2.4.99.28"/>
    </reaction>
</comment>
<dbReference type="SUPFAM" id="SSF56601">
    <property type="entry name" value="beta-lactamase/transpeptidase-like"/>
    <property type="match status" value="1"/>
</dbReference>
<dbReference type="EC" id="2.4.99.28" evidence="14"/>
<dbReference type="GO" id="GO:0009252">
    <property type="term" value="P:peptidoglycan biosynthetic process"/>
    <property type="evidence" value="ECO:0007669"/>
    <property type="project" value="UniProtKB-KW"/>
</dbReference>
<dbReference type="GO" id="GO:0051301">
    <property type="term" value="P:cell division"/>
    <property type="evidence" value="ECO:0007669"/>
    <property type="project" value="InterPro"/>
</dbReference>
<evidence type="ECO:0000256" key="12">
    <source>
        <dbReference type="ARBA" id="ARBA00041185"/>
    </source>
</evidence>
<comment type="similarity">
    <text evidence="11">Belongs to the SEDS family. FtsW subfamily.</text>
</comment>
<feature type="transmembrane region" description="Helical" evidence="17">
    <location>
        <begin position="134"/>
        <end position="154"/>
    </location>
</feature>
<evidence type="ECO:0000256" key="8">
    <source>
        <dbReference type="ARBA" id="ARBA00023136"/>
    </source>
</evidence>
<proteinExistence type="inferred from homology"/>
<keyword evidence="19" id="KW-0614">Plasmid</keyword>
<evidence type="ECO:0000256" key="15">
    <source>
        <dbReference type="ARBA" id="ARBA00049902"/>
    </source>
</evidence>
<comment type="subcellular location">
    <subcellularLocation>
        <location evidence="1">Membrane</location>
        <topology evidence="1">Multi-pass membrane protein</topology>
    </subcellularLocation>
</comment>
<accession>A0AAW6RFV0</accession>
<feature type="domain" description="Penicillin-binding protein transpeptidase" evidence="18">
    <location>
        <begin position="534"/>
        <end position="827"/>
    </location>
</feature>
<comment type="caution">
    <text evidence="19">The sequence shown here is derived from an EMBL/GenBank/DDBJ whole genome shotgun (WGS) entry which is preliminary data.</text>
</comment>
<keyword evidence="7 17" id="KW-1133">Transmembrane helix</keyword>
<feature type="transmembrane region" description="Helical" evidence="17">
    <location>
        <begin position="328"/>
        <end position="350"/>
    </location>
</feature>
<geneLocation type="plasmid" evidence="19">
    <name>p1517_part_1</name>
</geneLocation>
<comment type="function">
    <text evidence="16">Peptidoglycan polymerase that is essential for cell division.</text>
</comment>
<keyword evidence="4 17" id="KW-0812">Transmembrane</keyword>
<protein>
    <recommendedName>
        <fullName evidence="12">Probable peptidoglycan glycosyltransferase FtsW</fullName>
        <ecNumber evidence="14">2.4.99.28</ecNumber>
    </recommendedName>
    <alternativeName>
        <fullName evidence="13">Cell division protein FtsW</fullName>
    </alternativeName>
    <alternativeName>
        <fullName evidence="10">Cell wall polymerase</fullName>
    </alternativeName>
    <alternativeName>
        <fullName evidence="9">Peptidoglycan polymerase</fullName>
    </alternativeName>
</protein>
<evidence type="ECO:0000256" key="17">
    <source>
        <dbReference type="SAM" id="Phobius"/>
    </source>
</evidence>
<dbReference type="Gene3D" id="3.40.710.10">
    <property type="entry name" value="DD-peptidase/beta-lactamase superfamily"/>
    <property type="match status" value="1"/>
</dbReference>
<evidence type="ECO:0000256" key="9">
    <source>
        <dbReference type="ARBA" id="ARBA00032370"/>
    </source>
</evidence>
<gene>
    <name evidence="19" type="ORF">QBL07_19305</name>
</gene>
<dbReference type="GO" id="GO:0008955">
    <property type="term" value="F:peptidoglycan glycosyltransferase activity"/>
    <property type="evidence" value="ECO:0007669"/>
    <property type="project" value="UniProtKB-EC"/>
</dbReference>
<feature type="transmembrane region" description="Helical" evidence="17">
    <location>
        <begin position="213"/>
        <end position="232"/>
    </location>
</feature>
<dbReference type="Gene3D" id="3.90.1310.10">
    <property type="entry name" value="Penicillin-binding protein 2a (Domain 2)"/>
    <property type="match status" value="1"/>
</dbReference>
<keyword evidence="6" id="KW-0573">Peptidoglycan synthesis</keyword>
<evidence type="ECO:0000256" key="10">
    <source>
        <dbReference type="ARBA" id="ARBA00033270"/>
    </source>
</evidence>
<feature type="transmembrane region" description="Helical" evidence="17">
    <location>
        <begin position="408"/>
        <end position="426"/>
    </location>
</feature>
<evidence type="ECO:0000313" key="19">
    <source>
        <dbReference type="EMBL" id="MDG6782970.1"/>
    </source>
</evidence>
<dbReference type="InterPro" id="IPR012338">
    <property type="entry name" value="Beta-lactam/transpept-like"/>
</dbReference>
<evidence type="ECO:0000259" key="18">
    <source>
        <dbReference type="Pfam" id="PF00905"/>
    </source>
</evidence>
<feature type="transmembrane region" description="Helical" evidence="17">
    <location>
        <begin position="42"/>
        <end position="58"/>
    </location>
</feature>
<evidence type="ECO:0000256" key="13">
    <source>
        <dbReference type="ARBA" id="ARBA00041418"/>
    </source>
</evidence>
<dbReference type="PANTHER" id="PTHR30474:SF2">
    <property type="entry name" value="PEPTIDOGLYCAN GLYCOSYLTRANSFERASE FTSW-RELATED"/>
    <property type="match status" value="1"/>
</dbReference>
<feature type="transmembrane region" description="Helical" evidence="17">
    <location>
        <begin position="166"/>
        <end position="183"/>
    </location>
</feature>
<dbReference type="Pfam" id="PF01098">
    <property type="entry name" value="FTSW_RODA_SPOVE"/>
    <property type="match status" value="1"/>
</dbReference>
<dbReference type="RefSeq" id="WP_279404827.1">
    <property type="nucleotide sequence ID" value="NZ_CP178555.1"/>
</dbReference>
<evidence type="ECO:0000256" key="4">
    <source>
        <dbReference type="ARBA" id="ARBA00022692"/>
    </source>
</evidence>
<dbReference type="GO" id="GO:0032153">
    <property type="term" value="C:cell division site"/>
    <property type="evidence" value="ECO:0007669"/>
    <property type="project" value="TreeGrafter"/>
</dbReference>
<feature type="transmembrane region" description="Helical" evidence="17">
    <location>
        <begin position="189"/>
        <end position="206"/>
    </location>
</feature>
<dbReference type="AlphaFoldDB" id="A0AAW6RFV0"/>
<evidence type="ECO:0000256" key="11">
    <source>
        <dbReference type="ARBA" id="ARBA00038053"/>
    </source>
</evidence>
<feature type="transmembrane region" description="Helical" evidence="17">
    <location>
        <begin position="100"/>
        <end position="122"/>
    </location>
</feature>
<dbReference type="Pfam" id="PF00905">
    <property type="entry name" value="Transpeptidase"/>
    <property type="match status" value="1"/>
</dbReference>
<organism evidence="19">
    <name type="scientific">Gordonia rubripertincta</name>
    <name type="common">Rhodococcus corallinus</name>
    <dbReference type="NCBI Taxonomy" id="36822"/>
    <lineage>
        <taxon>Bacteria</taxon>
        <taxon>Bacillati</taxon>
        <taxon>Actinomycetota</taxon>
        <taxon>Actinomycetes</taxon>
        <taxon>Mycobacteriales</taxon>
        <taxon>Gordoniaceae</taxon>
        <taxon>Gordonia</taxon>
    </lineage>
</organism>
<feature type="transmembrane region" description="Helical" evidence="17">
    <location>
        <begin position="6"/>
        <end position="30"/>
    </location>
</feature>
<keyword evidence="3" id="KW-0808">Transferase</keyword>
<keyword evidence="2" id="KW-0328">Glycosyltransferase</keyword>
<feature type="transmembrane region" description="Helical" evidence="17">
    <location>
        <begin position="70"/>
        <end position="88"/>
    </location>
</feature>
<dbReference type="PANTHER" id="PTHR30474">
    <property type="entry name" value="CELL CYCLE PROTEIN"/>
    <property type="match status" value="1"/>
</dbReference>
<evidence type="ECO:0000256" key="14">
    <source>
        <dbReference type="ARBA" id="ARBA00044770"/>
    </source>
</evidence>
<dbReference type="InterPro" id="IPR001182">
    <property type="entry name" value="FtsW/RodA"/>
</dbReference>
<evidence type="ECO:0000256" key="6">
    <source>
        <dbReference type="ARBA" id="ARBA00022984"/>
    </source>
</evidence>
<evidence type="ECO:0000256" key="1">
    <source>
        <dbReference type="ARBA" id="ARBA00004141"/>
    </source>
</evidence>
<feature type="transmembrane region" description="Helical" evidence="17">
    <location>
        <begin position="296"/>
        <end position="316"/>
    </location>
</feature>
<dbReference type="GO" id="GO:0008360">
    <property type="term" value="P:regulation of cell shape"/>
    <property type="evidence" value="ECO:0007669"/>
    <property type="project" value="UniProtKB-KW"/>
</dbReference>
<dbReference type="InterPro" id="IPR001460">
    <property type="entry name" value="PCN-bd_Tpept"/>
</dbReference>
<sequence>MSTAQLGWGLFDGVPYAVAAGGVAYAFLIALPRIAGRQASRVIPISAWMLTCLGAATAERLYPGTGTSQAQWAVLAIAAFGIAAVLASRWKTTPNRRIGAAVAAAGCVALALPLVPGIGITVNGAPGWIGLGPIIGQPGEIARIAVVAGIGIMFHASGPRIRSGQVSPILTASWPLAVAAAIGGVSNDLGPVLVLSGATAVVLVLARPPLRVLFIMTCSFVAVTMIMFLVIAKLRDRLDQMLHPVTEEGLLQNTGFALRAIANGGWIGTGFNHGNPHAVANVDNDFVLSGIAEERGMIALLAVISIFGAMTVTAWASAQRATSGGPRLVGAGLAAVLSVQSIYVVCAAANLAPVTGMVVPFLSRGGSSVLGMWILLGTIVGLGAHRGAEVQGSADRQLESRLTAAKGAALASWILLIVALLVSPVVRPVPPAPDLNAGPKGNLVLRDGTLAVYQEVLSSGGGEIRHLSETVSERDRPTIQYVDAATGFDACLYRWTESLVLRRGCHPNTVVSSIVPQIQEAARGGFVEGLDGDVVVLDLQTGDILGLYSSASTAGVTEPNSLSAISISSSPGSTFKVVVAAAALATGVSVNTPPREFYTPPGGAGVVRNAGGAVGGGTLKTALAESSNTAFAEIAVRTGIEAIASMAATLSSSSSTEPNAVPVRPIFTGKTASLGPDALARTGFGQQDVRATPLSMAHVAGMLATDGRLPPPRLQAGICDGDTFRPSLVRIPKEAKLDNSITGPIIGGMKASVVGGHSGVLSNAIPPVAAKTGTADNGSGHTYDGWVIAVTPASAPRVAVVVRVWAGEDGESRSGASDAAPIASDVLVAATRYVRDGVKDPCSPER</sequence>
<evidence type="ECO:0000256" key="7">
    <source>
        <dbReference type="ARBA" id="ARBA00022989"/>
    </source>
</evidence>
<name>A0AAW6RFV0_GORRU</name>
<keyword evidence="8 17" id="KW-0472">Membrane</keyword>
<evidence type="ECO:0000256" key="3">
    <source>
        <dbReference type="ARBA" id="ARBA00022679"/>
    </source>
</evidence>